<dbReference type="Pfam" id="PF03127">
    <property type="entry name" value="GAT"/>
    <property type="match status" value="1"/>
</dbReference>
<comment type="caution">
    <text evidence="4">The sequence shown here is derived from an EMBL/GenBank/DDBJ whole genome shotgun (WGS) entry which is preliminary data.</text>
</comment>
<dbReference type="InterPro" id="IPR038425">
    <property type="entry name" value="GAT_sf"/>
</dbReference>
<sequence>MSDTTPDVDKDENTLSTGGLKYDVSSGISQVNGWFSSFSWTKVKEALEQEVKIFAEEILPITNQHAPFDDRAEVPSIWIGKEKTYRKWLSKIALDVNTFLVEPDDGLFNRNQFGYNDLIAEECLQDEALSKVRYTLVPKFIPEEDFWNNYFYRVHLIKTVNDVNNTKAVLVKANTVTEKSQEKLNKYNKRLKVNTEPPKSTENISEQEVDSMDYESLTIELHAMKDNISLLQSVLSTLEQQDVQDPKKLELLQDLMRTVVRNKEKLATTLPHIIKESAMNEAMAVNDLLHNAIVSYRKYMTQKEEKQKEQDVKTQQEPTEEPNDQHLNDLENDDMAQLRRELGIESLAPSTTPTSMDTTTENETRLPWEDEDDE</sequence>
<name>A0AAW2YK71_9EUKA</name>
<dbReference type="InterPro" id="IPR051494">
    <property type="entry name" value="BSD_domain-containing"/>
</dbReference>
<evidence type="ECO:0000256" key="1">
    <source>
        <dbReference type="SAM" id="MobiDB-lite"/>
    </source>
</evidence>
<dbReference type="EMBL" id="JAOPGA020000165">
    <property type="protein sequence ID" value="KAL0477316.1"/>
    <property type="molecule type" value="Genomic_DNA"/>
</dbReference>
<dbReference type="SUPFAM" id="SSF89009">
    <property type="entry name" value="GAT-like domain"/>
    <property type="match status" value="1"/>
</dbReference>
<gene>
    <name evidence="4" type="ORF">AKO1_005384</name>
</gene>
<protein>
    <recommendedName>
        <fullName evidence="6">BSD domain-containing protein</fullName>
    </recommendedName>
</protein>
<dbReference type="PROSITE" id="PS50858">
    <property type="entry name" value="BSD"/>
    <property type="match status" value="1"/>
</dbReference>
<feature type="compositionally biased region" description="Basic and acidic residues" evidence="1">
    <location>
        <begin position="304"/>
        <end position="314"/>
    </location>
</feature>
<evidence type="ECO:0000259" key="3">
    <source>
        <dbReference type="PROSITE" id="PS50909"/>
    </source>
</evidence>
<dbReference type="PROSITE" id="PS50909">
    <property type="entry name" value="GAT"/>
    <property type="match status" value="1"/>
</dbReference>
<feature type="domain" description="BSD" evidence="2">
    <location>
        <begin position="125"/>
        <end position="158"/>
    </location>
</feature>
<dbReference type="Gene3D" id="1.20.58.160">
    <property type="match status" value="1"/>
</dbReference>
<dbReference type="InterPro" id="IPR005607">
    <property type="entry name" value="BSD_dom"/>
</dbReference>
<dbReference type="PANTHER" id="PTHR16019">
    <property type="entry name" value="SYNAPSE-ASSOCIATED PROTEIN"/>
    <property type="match status" value="1"/>
</dbReference>
<evidence type="ECO:0000313" key="5">
    <source>
        <dbReference type="Proteomes" id="UP001431209"/>
    </source>
</evidence>
<evidence type="ECO:0000313" key="4">
    <source>
        <dbReference type="EMBL" id="KAL0477316.1"/>
    </source>
</evidence>
<dbReference type="Gene3D" id="1.10.3970.10">
    <property type="entry name" value="BSD domain"/>
    <property type="match status" value="1"/>
</dbReference>
<dbReference type="Pfam" id="PF03909">
    <property type="entry name" value="BSD"/>
    <property type="match status" value="1"/>
</dbReference>
<dbReference type="SUPFAM" id="SSF140383">
    <property type="entry name" value="BSD domain-like"/>
    <property type="match status" value="1"/>
</dbReference>
<feature type="compositionally biased region" description="Low complexity" evidence="1">
    <location>
        <begin position="349"/>
        <end position="361"/>
    </location>
</feature>
<feature type="region of interest" description="Disordered" evidence="1">
    <location>
        <begin position="304"/>
        <end position="374"/>
    </location>
</feature>
<dbReference type="SMART" id="SM00751">
    <property type="entry name" value="BSD"/>
    <property type="match status" value="1"/>
</dbReference>
<dbReference type="PANTHER" id="PTHR16019:SF5">
    <property type="entry name" value="BSD DOMAIN-CONTAINING PROTEIN 1"/>
    <property type="match status" value="1"/>
</dbReference>
<dbReference type="InterPro" id="IPR004152">
    <property type="entry name" value="GAT_dom"/>
</dbReference>
<dbReference type="AlphaFoldDB" id="A0AAW2YK71"/>
<feature type="domain" description="GAT" evidence="3">
    <location>
        <begin position="212"/>
        <end position="301"/>
    </location>
</feature>
<reference evidence="4 5" key="1">
    <citation type="submission" date="2024-03" db="EMBL/GenBank/DDBJ databases">
        <title>The Acrasis kona genome and developmental transcriptomes reveal deep origins of eukaryotic multicellular pathways.</title>
        <authorList>
            <person name="Sheikh S."/>
            <person name="Fu C.-J."/>
            <person name="Brown M.W."/>
            <person name="Baldauf S.L."/>
        </authorList>
    </citation>
    <scope>NUCLEOTIDE SEQUENCE [LARGE SCALE GENOMIC DNA]</scope>
    <source>
        <strain evidence="4 5">ATCC MYA-3509</strain>
    </source>
</reference>
<evidence type="ECO:0008006" key="6">
    <source>
        <dbReference type="Google" id="ProtNLM"/>
    </source>
</evidence>
<evidence type="ECO:0000259" key="2">
    <source>
        <dbReference type="PROSITE" id="PS50858"/>
    </source>
</evidence>
<dbReference type="GO" id="GO:0035091">
    <property type="term" value="F:phosphatidylinositol binding"/>
    <property type="evidence" value="ECO:0007669"/>
    <property type="project" value="InterPro"/>
</dbReference>
<dbReference type="GO" id="GO:0005737">
    <property type="term" value="C:cytoplasm"/>
    <property type="evidence" value="ECO:0007669"/>
    <property type="project" value="TreeGrafter"/>
</dbReference>
<dbReference type="Proteomes" id="UP001431209">
    <property type="component" value="Unassembled WGS sequence"/>
</dbReference>
<dbReference type="InterPro" id="IPR035925">
    <property type="entry name" value="BSD_dom_sf"/>
</dbReference>
<keyword evidence="5" id="KW-1185">Reference proteome</keyword>
<organism evidence="4 5">
    <name type="scientific">Acrasis kona</name>
    <dbReference type="NCBI Taxonomy" id="1008807"/>
    <lineage>
        <taxon>Eukaryota</taxon>
        <taxon>Discoba</taxon>
        <taxon>Heterolobosea</taxon>
        <taxon>Tetramitia</taxon>
        <taxon>Eutetramitia</taxon>
        <taxon>Acrasidae</taxon>
        <taxon>Acrasis</taxon>
    </lineage>
</organism>
<dbReference type="GO" id="GO:0043130">
    <property type="term" value="F:ubiquitin binding"/>
    <property type="evidence" value="ECO:0007669"/>
    <property type="project" value="InterPro"/>
</dbReference>
<proteinExistence type="predicted"/>
<accession>A0AAW2YK71</accession>